<dbReference type="Proteomes" id="UP000688947">
    <property type="component" value="Unassembled WGS sequence"/>
</dbReference>
<organism evidence="1 2">
    <name type="scientific">Phytophthora cactorum</name>
    <dbReference type="NCBI Taxonomy" id="29920"/>
    <lineage>
        <taxon>Eukaryota</taxon>
        <taxon>Sar</taxon>
        <taxon>Stramenopiles</taxon>
        <taxon>Oomycota</taxon>
        <taxon>Peronosporomycetes</taxon>
        <taxon>Peronosporales</taxon>
        <taxon>Peronosporaceae</taxon>
        <taxon>Phytophthora</taxon>
    </lineage>
</organism>
<evidence type="ECO:0000313" key="1">
    <source>
        <dbReference type="EMBL" id="KAG6954560.1"/>
    </source>
</evidence>
<gene>
    <name evidence="1" type="ORF">JG687_00011742</name>
</gene>
<comment type="caution">
    <text evidence="1">The sequence shown here is derived from an EMBL/GenBank/DDBJ whole genome shotgun (WGS) entry which is preliminary data.</text>
</comment>
<accession>A0A8T1U681</accession>
<protein>
    <submittedName>
        <fullName evidence="1">Uncharacterized protein</fullName>
    </submittedName>
</protein>
<name>A0A8T1U681_9STRA</name>
<reference evidence="1" key="1">
    <citation type="submission" date="2021-01" db="EMBL/GenBank/DDBJ databases">
        <title>Phytophthora aleatoria, a newly-described species from Pinus radiata is distinct from Phytophthora cactorum isolates based on comparative genomics.</title>
        <authorList>
            <person name="Mcdougal R."/>
            <person name="Panda P."/>
            <person name="Williams N."/>
            <person name="Studholme D.J."/>
        </authorList>
    </citation>
    <scope>NUCLEOTIDE SEQUENCE</scope>
    <source>
        <strain evidence="1">NZFS 3830</strain>
    </source>
</reference>
<evidence type="ECO:0000313" key="2">
    <source>
        <dbReference type="Proteomes" id="UP000688947"/>
    </source>
</evidence>
<dbReference type="EMBL" id="JAENGZ010000737">
    <property type="protein sequence ID" value="KAG6954560.1"/>
    <property type="molecule type" value="Genomic_DNA"/>
</dbReference>
<proteinExistence type="predicted"/>
<dbReference type="AlphaFoldDB" id="A0A8T1U681"/>
<sequence length="84" mass="9509">MAFLLMRYGLYESGNVLLRTRLCLSLWELSGCTTSTHHSWQMTEVAHRPGNLAFPTLRLSAHGVSKYQRTALLYANVECTMTDS</sequence>